<evidence type="ECO:0000313" key="3">
    <source>
        <dbReference type="EMBL" id="ROU02912.1"/>
    </source>
</evidence>
<dbReference type="InterPro" id="IPR002347">
    <property type="entry name" value="SDR_fam"/>
</dbReference>
<sequence length="264" mass="27266">MSPGIDLSGRAVFVTGPAKGMGPAIVDMLVEAGAAVALAARDRAALSEQAEALAARGGRAVAIPCDVTDEGSVAAAVAQARAAFDKRHWGLVNVAGGTGPSGRMLWEHTVEDYREVFDLNVMGTFLTMKHWLPPMIEARAGGIVNIGGTFGFKGVREASAYGATKWALRGFTKSAALEAGHAGVRVNMVSPGGVDGPRLRRQLGEAAERRGIPAAEAYDSFAASTALGRMSTSEDVAGAVLYLLSDLSRNVTGQDLLVDGGTVV</sequence>
<name>A0A3N2R5Z9_9RHOB</name>
<dbReference type="SUPFAM" id="SSF51735">
    <property type="entry name" value="NAD(P)-binding Rossmann-fold domains"/>
    <property type="match status" value="1"/>
</dbReference>
<dbReference type="FunFam" id="3.40.50.720:FF:000084">
    <property type="entry name" value="Short-chain dehydrogenase reductase"/>
    <property type="match status" value="1"/>
</dbReference>
<dbReference type="PANTHER" id="PTHR24321">
    <property type="entry name" value="DEHYDROGENASES, SHORT CHAIN"/>
    <property type="match status" value="1"/>
</dbReference>
<dbReference type="EMBL" id="RDRB01000003">
    <property type="protein sequence ID" value="ROU02912.1"/>
    <property type="molecule type" value="Genomic_DNA"/>
</dbReference>
<proteinExistence type="inferred from homology"/>
<keyword evidence="2" id="KW-0560">Oxidoreductase</keyword>
<dbReference type="Proteomes" id="UP000268016">
    <property type="component" value="Unassembled WGS sequence"/>
</dbReference>
<evidence type="ECO:0000313" key="4">
    <source>
        <dbReference type="Proteomes" id="UP000268016"/>
    </source>
</evidence>
<dbReference type="PANTHER" id="PTHR24321:SF8">
    <property type="entry name" value="ESTRADIOL 17-BETA-DEHYDROGENASE 8-RELATED"/>
    <property type="match status" value="1"/>
</dbReference>
<dbReference type="CDD" id="cd05233">
    <property type="entry name" value="SDR_c"/>
    <property type="match status" value="1"/>
</dbReference>
<dbReference type="RefSeq" id="WP_123641462.1">
    <property type="nucleotide sequence ID" value="NZ_ML119083.1"/>
</dbReference>
<dbReference type="Pfam" id="PF13561">
    <property type="entry name" value="adh_short_C2"/>
    <property type="match status" value="1"/>
</dbReference>
<dbReference type="Gene3D" id="3.40.50.720">
    <property type="entry name" value="NAD(P)-binding Rossmann-like Domain"/>
    <property type="match status" value="1"/>
</dbReference>
<protein>
    <submittedName>
        <fullName evidence="3">SDR family oxidoreductase</fullName>
    </submittedName>
</protein>
<evidence type="ECO:0000256" key="2">
    <source>
        <dbReference type="ARBA" id="ARBA00023002"/>
    </source>
</evidence>
<reference evidence="3 4" key="1">
    <citation type="submission" date="2018-10" db="EMBL/GenBank/DDBJ databases">
        <title>Histidinibacterium lentulum gen. nov., sp. nov., a marine bacterium from the culture broth of Picochlorum sp. 122.</title>
        <authorList>
            <person name="Wang G."/>
        </authorList>
    </citation>
    <scope>NUCLEOTIDE SEQUENCE [LARGE SCALE GENOMIC DNA]</scope>
    <source>
        <strain evidence="3 4">B17</strain>
    </source>
</reference>
<dbReference type="GO" id="GO:0016491">
    <property type="term" value="F:oxidoreductase activity"/>
    <property type="evidence" value="ECO:0007669"/>
    <property type="project" value="UniProtKB-KW"/>
</dbReference>
<dbReference type="PRINTS" id="PR00081">
    <property type="entry name" value="GDHRDH"/>
</dbReference>
<dbReference type="InterPro" id="IPR036291">
    <property type="entry name" value="NAD(P)-bd_dom_sf"/>
</dbReference>
<dbReference type="OrthoDB" id="9804774at2"/>
<evidence type="ECO:0000256" key="1">
    <source>
        <dbReference type="ARBA" id="ARBA00006484"/>
    </source>
</evidence>
<dbReference type="AlphaFoldDB" id="A0A3N2R5Z9"/>
<gene>
    <name evidence="3" type="ORF">EAT49_06320</name>
</gene>
<accession>A0A3N2R5Z9</accession>
<comment type="similarity">
    <text evidence="1">Belongs to the short-chain dehydrogenases/reductases (SDR) family.</text>
</comment>
<comment type="caution">
    <text evidence="3">The sequence shown here is derived from an EMBL/GenBank/DDBJ whole genome shotgun (WGS) entry which is preliminary data.</text>
</comment>
<organism evidence="3 4">
    <name type="scientific">Histidinibacterium lentulum</name>
    <dbReference type="NCBI Taxonomy" id="2480588"/>
    <lineage>
        <taxon>Bacteria</taxon>
        <taxon>Pseudomonadati</taxon>
        <taxon>Pseudomonadota</taxon>
        <taxon>Alphaproteobacteria</taxon>
        <taxon>Rhodobacterales</taxon>
        <taxon>Paracoccaceae</taxon>
        <taxon>Histidinibacterium</taxon>
    </lineage>
</organism>
<keyword evidence="4" id="KW-1185">Reference proteome</keyword>